<name>A0A942USC8_9BACI</name>
<dbReference type="RefSeq" id="WP_213099789.1">
    <property type="nucleotide sequence ID" value="NZ_JAGYPH010000004.1"/>
</dbReference>
<protein>
    <recommendedName>
        <fullName evidence="3">ATP-grasp domain-containing protein</fullName>
    </recommendedName>
</protein>
<dbReference type="EMBL" id="JAGYPN010000004">
    <property type="protein sequence ID" value="MBS4224762.1"/>
    <property type="molecule type" value="Genomic_DNA"/>
</dbReference>
<accession>A0A942USC8</accession>
<dbReference type="SUPFAM" id="SSF56059">
    <property type="entry name" value="Glutathione synthetase ATP-binding domain-like"/>
    <property type="match status" value="1"/>
</dbReference>
<sequence length="103" mass="11513">MRAGETDKSIVVKDEKLKKLIGKLILTLNPLGPIDIDCFKTEHGYVISEINPRFGGGYLHAHEMGQGFVKNIIHNLQGEPNGLTEGDYKEGTTMVKYDHYIVI</sequence>
<keyword evidence="2" id="KW-1185">Reference proteome</keyword>
<proteinExistence type="predicted"/>
<evidence type="ECO:0000313" key="1">
    <source>
        <dbReference type="EMBL" id="MBS4224762.1"/>
    </source>
</evidence>
<dbReference type="Gene3D" id="3.30.470.20">
    <property type="entry name" value="ATP-grasp fold, B domain"/>
    <property type="match status" value="1"/>
</dbReference>
<organism evidence="1 2">
    <name type="scientific">Lederbergia citrea</name>
    <dbReference type="NCBI Taxonomy" id="2833581"/>
    <lineage>
        <taxon>Bacteria</taxon>
        <taxon>Bacillati</taxon>
        <taxon>Bacillota</taxon>
        <taxon>Bacilli</taxon>
        <taxon>Bacillales</taxon>
        <taxon>Bacillaceae</taxon>
        <taxon>Lederbergia</taxon>
    </lineage>
</organism>
<comment type="caution">
    <text evidence="1">The sequence shown here is derived from an EMBL/GenBank/DDBJ whole genome shotgun (WGS) entry which is preliminary data.</text>
</comment>
<dbReference type="Proteomes" id="UP000676456">
    <property type="component" value="Unassembled WGS sequence"/>
</dbReference>
<gene>
    <name evidence="1" type="ORF">KHA91_18785</name>
</gene>
<evidence type="ECO:0008006" key="3">
    <source>
        <dbReference type="Google" id="ProtNLM"/>
    </source>
</evidence>
<evidence type="ECO:0000313" key="2">
    <source>
        <dbReference type="Proteomes" id="UP000676456"/>
    </source>
</evidence>
<reference evidence="1 2" key="1">
    <citation type="submission" date="2021-05" db="EMBL/GenBank/DDBJ databases">
        <title>Novel Bacillus species.</title>
        <authorList>
            <person name="Liu G."/>
        </authorList>
    </citation>
    <scope>NUCLEOTIDE SEQUENCE [LARGE SCALE GENOMIC DNA]</scope>
    <source>
        <strain evidence="1 2">FJAT-49682</strain>
    </source>
</reference>
<dbReference type="AlphaFoldDB" id="A0A942USC8"/>